<protein>
    <submittedName>
        <fullName evidence="5">Regulatory protein MerR</fullName>
    </submittedName>
</protein>
<dbReference type="GO" id="GO:0046872">
    <property type="term" value="F:metal ion binding"/>
    <property type="evidence" value="ECO:0007669"/>
    <property type="project" value="InterPro"/>
</dbReference>
<dbReference type="Gene3D" id="1.10.1240.10">
    <property type="entry name" value="Methionine synthase domain"/>
    <property type="match status" value="1"/>
</dbReference>
<proteinExistence type="predicted"/>
<evidence type="ECO:0000313" key="5">
    <source>
        <dbReference type="EMBL" id="EGQ26345.1"/>
    </source>
</evidence>
<accession>F9DS45</accession>
<dbReference type="EMBL" id="AFPZ01000046">
    <property type="protein sequence ID" value="EGQ26345.1"/>
    <property type="molecule type" value="Genomic_DNA"/>
</dbReference>
<dbReference type="InterPro" id="IPR036594">
    <property type="entry name" value="Meth_synthase_dom"/>
</dbReference>
<dbReference type="InterPro" id="IPR003759">
    <property type="entry name" value="Cbl-bd_cap"/>
</dbReference>
<dbReference type="Gene3D" id="3.40.50.280">
    <property type="entry name" value="Cobalamin-binding domain"/>
    <property type="match status" value="1"/>
</dbReference>
<keyword evidence="1" id="KW-0805">Transcription regulation</keyword>
<dbReference type="InterPro" id="IPR009061">
    <property type="entry name" value="DNA-bd_dom_put_sf"/>
</dbReference>
<dbReference type="Proteomes" id="UP000005316">
    <property type="component" value="Unassembled WGS sequence"/>
</dbReference>
<dbReference type="OrthoDB" id="9800334at2"/>
<dbReference type="STRING" id="759851.SAMN04244570_2094"/>
<dbReference type="PROSITE" id="PS50937">
    <property type="entry name" value="HTH_MERR_2"/>
    <property type="match status" value="1"/>
</dbReference>
<organism evidence="5 6">
    <name type="scientific">Sporosarcina newyorkensis 2681</name>
    <dbReference type="NCBI Taxonomy" id="1027292"/>
    <lineage>
        <taxon>Bacteria</taxon>
        <taxon>Bacillati</taxon>
        <taxon>Bacillota</taxon>
        <taxon>Bacilli</taxon>
        <taxon>Bacillales</taxon>
        <taxon>Caryophanaceae</taxon>
        <taxon>Sporosarcina</taxon>
    </lineage>
</organism>
<keyword evidence="3" id="KW-0804">Transcription</keyword>
<keyword evidence="2" id="KW-0238">DNA-binding</keyword>
<dbReference type="InterPro" id="IPR000551">
    <property type="entry name" value="MerR-type_HTH_dom"/>
</dbReference>
<dbReference type="PANTHER" id="PTHR30204">
    <property type="entry name" value="REDOX-CYCLING DRUG-SENSING TRANSCRIPTIONAL ACTIVATOR SOXR"/>
    <property type="match status" value="1"/>
</dbReference>
<dbReference type="GO" id="GO:0003677">
    <property type="term" value="F:DNA binding"/>
    <property type="evidence" value="ECO:0007669"/>
    <property type="project" value="UniProtKB-KW"/>
</dbReference>
<dbReference type="GO" id="GO:0003700">
    <property type="term" value="F:DNA-binding transcription factor activity"/>
    <property type="evidence" value="ECO:0007669"/>
    <property type="project" value="InterPro"/>
</dbReference>
<dbReference type="SMART" id="SM00422">
    <property type="entry name" value="HTH_MERR"/>
    <property type="match status" value="1"/>
</dbReference>
<dbReference type="GO" id="GO:0031419">
    <property type="term" value="F:cobalamin binding"/>
    <property type="evidence" value="ECO:0007669"/>
    <property type="project" value="InterPro"/>
</dbReference>
<dbReference type="InterPro" id="IPR047057">
    <property type="entry name" value="MerR_fam"/>
</dbReference>
<dbReference type="InterPro" id="IPR036724">
    <property type="entry name" value="Cobalamin-bd_sf"/>
</dbReference>
<evidence type="ECO:0000313" key="6">
    <source>
        <dbReference type="Proteomes" id="UP000005316"/>
    </source>
</evidence>
<dbReference type="eggNOG" id="COG0789">
    <property type="taxonomic scope" value="Bacteria"/>
</dbReference>
<comment type="caution">
    <text evidence="5">The sequence shown here is derived from an EMBL/GenBank/DDBJ whole genome shotgun (WGS) entry which is preliminary data.</text>
</comment>
<sequence length="296" mass="33923">MFAVKPLSEKPTYTIKQVADRTGLSRQVLRKWEERYEVVVPQRLVNGYRVYREEDVQLFLLMKRYSEEGFALSQAAKMAKSKRTSAQQSEPEDTYQDTILRELLHHGTNCDELELNLLLQTAYHRLGLELYLQQIVIPFLKKVGDNWESGTWSEYQEALSSLVVRDQLVQVRRNFQYREGSPILLGACLPFELHEIPVHIILLQLMLRGWRTVMIGASPALGAIQSFVEKIRPDKVLLSASTTLPFETHPGFIAELDRFAGSCPDIKFYLGGHGSLLLSDQLKLTHIHLIESIDEV</sequence>
<evidence type="ECO:0000256" key="2">
    <source>
        <dbReference type="ARBA" id="ARBA00023125"/>
    </source>
</evidence>
<dbReference type="HOGENOM" id="CLU_045945_3_0_9"/>
<dbReference type="Pfam" id="PF02607">
    <property type="entry name" value="B12-binding_2"/>
    <property type="match status" value="1"/>
</dbReference>
<dbReference type="eggNOG" id="COG5012">
    <property type="taxonomic scope" value="Bacteria"/>
</dbReference>
<evidence type="ECO:0000256" key="3">
    <source>
        <dbReference type="ARBA" id="ARBA00023163"/>
    </source>
</evidence>
<dbReference type="Pfam" id="PF13411">
    <property type="entry name" value="MerR_1"/>
    <property type="match status" value="1"/>
</dbReference>
<evidence type="ECO:0000256" key="1">
    <source>
        <dbReference type="ARBA" id="ARBA00023015"/>
    </source>
</evidence>
<dbReference type="SUPFAM" id="SSF52242">
    <property type="entry name" value="Cobalamin (vitamin B12)-binding domain"/>
    <property type="match status" value="1"/>
</dbReference>
<dbReference type="SUPFAM" id="SSF46955">
    <property type="entry name" value="Putative DNA-binding domain"/>
    <property type="match status" value="1"/>
</dbReference>
<evidence type="ECO:0000259" key="4">
    <source>
        <dbReference type="PROSITE" id="PS50937"/>
    </source>
</evidence>
<dbReference type="Gene3D" id="1.10.1660.10">
    <property type="match status" value="1"/>
</dbReference>
<feature type="domain" description="HTH merR-type" evidence="4">
    <location>
        <begin position="12"/>
        <end position="81"/>
    </location>
</feature>
<dbReference type="AlphaFoldDB" id="F9DS45"/>
<dbReference type="PANTHER" id="PTHR30204:SF67">
    <property type="entry name" value="HTH-TYPE TRANSCRIPTIONAL REGULATOR MLRA-RELATED"/>
    <property type="match status" value="1"/>
</dbReference>
<name>F9DS45_9BACL</name>
<reference evidence="5 6" key="1">
    <citation type="submission" date="2011-04" db="EMBL/GenBank/DDBJ databases">
        <authorList>
            <person name="Muzny D."/>
            <person name="Qin X."/>
            <person name="Deng J."/>
            <person name="Jiang H."/>
            <person name="Liu Y."/>
            <person name="Qu J."/>
            <person name="Song X.-Z."/>
            <person name="Zhang L."/>
            <person name="Thornton R."/>
            <person name="Coyle M."/>
            <person name="Francisco L."/>
            <person name="Jackson L."/>
            <person name="Javaid M."/>
            <person name="Korchina V."/>
            <person name="Kovar C."/>
            <person name="Mata R."/>
            <person name="Mathew T."/>
            <person name="Ngo R."/>
            <person name="Nguyen L."/>
            <person name="Nguyen N."/>
            <person name="Okwuonu G."/>
            <person name="Ongeri F."/>
            <person name="Pham C."/>
            <person name="Simmons D."/>
            <person name="Wilczek-Boney K."/>
            <person name="Hale W."/>
            <person name="Jakkamsetti A."/>
            <person name="Pham P."/>
            <person name="Ruth R."/>
            <person name="San Lucas F."/>
            <person name="Warren J."/>
            <person name="Zhang J."/>
            <person name="Zhao Z."/>
            <person name="Zhou C."/>
            <person name="Zhu D."/>
            <person name="Lee S."/>
            <person name="Bess C."/>
            <person name="Blankenburg K."/>
            <person name="Forbes L."/>
            <person name="Fu Q."/>
            <person name="Gubbala S."/>
            <person name="Hirani K."/>
            <person name="Jayaseelan J.C."/>
            <person name="Lara F."/>
            <person name="Munidasa M."/>
            <person name="Palculict T."/>
            <person name="Patil S."/>
            <person name="Pu L.-L."/>
            <person name="Saada N."/>
            <person name="Tang L."/>
            <person name="Weissenberger G."/>
            <person name="Zhu Y."/>
            <person name="Hemphill L."/>
            <person name="Shang Y."/>
            <person name="Youmans B."/>
            <person name="Ayvaz T."/>
            <person name="Ross M."/>
            <person name="Santibanez J."/>
            <person name="Aqrawi P."/>
            <person name="Gross S."/>
            <person name="Joshi V."/>
            <person name="Fowler G."/>
            <person name="Nazareth L."/>
            <person name="Reid J."/>
            <person name="Worley K."/>
            <person name="Petrosino J."/>
            <person name="Highlander S."/>
            <person name="Gibbs R."/>
        </authorList>
    </citation>
    <scope>NUCLEOTIDE SEQUENCE [LARGE SCALE GENOMIC DNA]</scope>
    <source>
        <strain evidence="5 6">2681</strain>
    </source>
</reference>
<gene>
    <name evidence="5" type="ORF">HMPREF9372_1625</name>
</gene>